<keyword evidence="8 10" id="KW-0675">Receptor</keyword>
<dbReference type="InterPro" id="IPR000276">
    <property type="entry name" value="GPCR_Rhodpsn"/>
</dbReference>
<evidence type="ECO:0000256" key="5">
    <source>
        <dbReference type="ARBA" id="ARBA00022989"/>
    </source>
</evidence>
<keyword evidence="3" id="KW-1003">Cell membrane</keyword>
<dbReference type="PRINTS" id="PR01012">
    <property type="entry name" value="NRPEPTIDEYR"/>
</dbReference>
<feature type="transmembrane region" description="Helical" evidence="11">
    <location>
        <begin position="170"/>
        <end position="189"/>
    </location>
</feature>
<dbReference type="Pfam" id="PF00001">
    <property type="entry name" value="7tm_1"/>
    <property type="match status" value="1"/>
</dbReference>
<dbReference type="InterPro" id="IPR000611">
    <property type="entry name" value="NPY_rcpt"/>
</dbReference>
<keyword evidence="9 10" id="KW-0807">Transducer</keyword>
<dbReference type="CDD" id="cd15392">
    <property type="entry name" value="7tmA_PR4-like"/>
    <property type="match status" value="1"/>
</dbReference>
<dbReference type="OrthoDB" id="10053194at2759"/>
<dbReference type="PRINTS" id="PR00237">
    <property type="entry name" value="GPCRRHODOPSN"/>
</dbReference>
<evidence type="ECO:0000256" key="4">
    <source>
        <dbReference type="ARBA" id="ARBA00022692"/>
    </source>
</evidence>
<comment type="subcellular location">
    <subcellularLocation>
        <location evidence="1">Cell membrane</location>
        <topology evidence="1">Multi-pass membrane protein</topology>
    </subcellularLocation>
</comment>
<organism evidence="13">
    <name type="scientific">Nilaparvata lugens</name>
    <name type="common">Brown planthopper</name>
    <dbReference type="NCBI Taxonomy" id="108931"/>
    <lineage>
        <taxon>Eukaryota</taxon>
        <taxon>Metazoa</taxon>
        <taxon>Ecdysozoa</taxon>
        <taxon>Arthropoda</taxon>
        <taxon>Hexapoda</taxon>
        <taxon>Insecta</taxon>
        <taxon>Pterygota</taxon>
        <taxon>Neoptera</taxon>
        <taxon>Paraneoptera</taxon>
        <taxon>Hemiptera</taxon>
        <taxon>Auchenorrhyncha</taxon>
        <taxon>Fulgoroidea</taxon>
        <taxon>Delphacidae</taxon>
        <taxon>Delphacinae</taxon>
        <taxon>Nilaparvata</taxon>
    </lineage>
</organism>
<evidence type="ECO:0000256" key="6">
    <source>
        <dbReference type="ARBA" id="ARBA00023040"/>
    </source>
</evidence>
<protein>
    <submittedName>
        <fullName evidence="13">Neuropeptide GPCR A21</fullName>
    </submittedName>
</protein>
<sequence>MTVRMDSCMLSDNSSCPFYEDRFTNDSSGLNDSSWPACSDGVPGMLFSAYFQAAIYLTYSAIFVVALVGNGLVCYVVLSSARMRTVTNIFIVNLAVGDIMMTVLCVPFSFVSTLILQYWPFGAPLCHTVSFSQAVSVLVSAYTLVAISLDRYMAVLWPLRPRMGKRHAKATVAAVWLGALITAFPIPAVSSLKQPSRWHHNCDRFVCEEEWESQSMRQLYSAALMTLQYAVPLCVLVFTYTSIAVEVWGKRPPGEAQDTRDIRIARSKRKMVKMMLTVVAVFTICWLPLNILLITWQSCDWLSEWSGLPYLWFACHWLAMSHSCYNPFIYCWMNTHFRAGFCGVLGCALPRRKKRRRSSHAPPLGRVNTCATYVSVRRAPRDRSLTRIEHAI</sequence>
<dbReference type="PANTHER" id="PTHR24238">
    <property type="entry name" value="G-PROTEIN COUPLED RECEPTOR"/>
    <property type="match status" value="1"/>
</dbReference>
<feature type="transmembrane region" description="Helical" evidence="11">
    <location>
        <begin position="90"/>
        <end position="119"/>
    </location>
</feature>
<reference evidence="13" key="1">
    <citation type="journal article" date="2014" name="Peptides">
        <title>Transcriptome analysis of neuropeptides and G-protein coupled receptors (GPCRs) for neuropeptides in the brown planthopper Nilaparvata lugens.</title>
        <authorList>
            <person name="Tanaka Y."/>
            <person name="Suetsugu Y."/>
            <person name="Yamamoto K."/>
            <person name="Noda H."/>
            <person name="Shinoda T."/>
        </authorList>
    </citation>
    <scope>NUCLEOTIDE SEQUENCE</scope>
</reference>
<gene>
    <name evidence="13" type="primary">nngr-a21</name>
</gene>
<evidence type="ECO:0000313" key="13">
    <source>
        <dbReference type="EMBL" id="BAO01071.1"/>
    </source>
</evidence>
<name>U3U4E6_NILLU</name>
<evidence type="ECO:0000256" key="11">
    <source>
        <dbReference type="SAM" id="Phobius"/>
    </source>
</evidence>
<dbReference type="PANTHER" id="PTHR24238:SF73">
    <property type="entry name" value="RYAMIDE RECEPTOR"/>
    <property type="match status" value="1"/>
</dbReference>
<keyword evidence="13" id="KW-0527">Neuropeptide</keyword>
<keyword evidence="6 10" id="KW-0297">G-protein coupled receptor</keyword>
<evidence type="ECO:0000256" key="9">
    <source>
        <dbReference type="ARBA" id="ARBA00023224"/>
    </source>
</evidence>
<feature type="transmembrane region" description="Helical" evidence="11">
    <location>
        <begin position="131"/>
        <end position="149"/>
    </location>
</feature>
<feature type="domain" description="G-protein coupled receptors family 1 profile" evidence="12">
    <location>
        <begin position="69"/>
        <end position="330"/>
    </location>
</feature>
<feature type="transmembrane region" description="Helical" evidence="11">
    <location>
        <begin position="274"/>
        <end position="296"/>
    </location>
</feature>
<proteinExistence type="evidence at transcript level"/>
<dbReference type="EMBL" id="AB817304">
    <property type="protein sequence ID" value="BAO01071.1"/>
    <property type="molecule type" value="mRNA"/>
</dbReference>
<evidence type="ECO:0000259" key="12">
    <source>
        <dbReference type="PROSITE" id="PS50262"/>
    </source>
</evidence>
<dbReference type="Gene3D" id="1.20.1070.10">
    <property type="entry name" value="Rhodopsin 7-helix transmembrane proteins"/>
    <property type="match status" value="1"/>
</dbReference>
<keyword evidence="7 11" id="KW-0472">Membrane</keyword>
<dbReference type="PROSITE" id="PS50262">
    <property type="entry name" value="G_PROTEIN_RECEP_F1_2"/>
    <property type="match status" value="1"/>
</dbReference>
<keyword evidence="5 11" id="KW-1133">Transmembrane helix</keyword>
<evidence type="ECO:0000256" key="2">
    <source>
        <dbReference type="ARBA" id="ARBA00010663"/>
    </source>
</evidence>
<dbReference type="GO" id="GO:0005886">
    <property type="term" value="C:plasma membrane"/>
    <property type="evidence" value="ECO:0007669"/>
    <property type="project" value="UniProtKB-SubCell"/>
</dbReference>
<comment type="similarity">
    <text evidence="2 10">Belongs to the G-protein coupled receptor 1 family.</text>
</comment>
<keyword evidence="4 10" id="KW-0812">Transmembrane</keyword>
<evidence type="ECO:0000256" key="8">
    <source>
        <dbReference type="ARBA" id="ARBA00023170"/>
    </source>
</evidence>
<evidence type="ECO:0000256" key="3">
    <source>
        <dbReference type="ARBA" id="ARBA00022475"/>
    </source>
</evidence>
<evidence type="ECO:0000256" key="10">
    <source>
        <dbReference type="RuleBase" id="RU000688"/>
    </source>
</evidence>
<dbReference type="PROSITE" id="PS00237">
    <property type="entry name" value="G_PROTEIN_RECEP_F1_1"/>
    <property type="match status" value="1"/>
</dbReference>
<dbReference type="FunFam" id="1.20.1070.10:FF:000291">
    <property type="entry name" value="Predicted protein"/>
    <property type="match status" value="1"/>
</dbReference>
<feature type="transmembrane region" description="Helical" evidence="11">
    <location>
        <begin position="219"/>
        <end position="241"/>
    </location>
</feature>
<evidence type="ECO:0000256" key="7">
    <source>
        <dbReference type="ARBA" id="ARBA00023136"/>
    </source>
</evidence>
<dbReference type="AlphaFoldDB" id="U3U4E6"/>
<accession>U3U4E6</accession>
<feature type="transmembrane region" description="Helical" evidence="11">
    <location>
        <begin position="53"/>
        <end position="78"/>
    </location>
</feature>
<dbReference type="GO" id="GO:0004983">
    <property type="term" value="F:neuropeptide Y receptor activity"/>
    <property type="evidence" value="ECO:0007669"/>
    <property type="project" value="InterPro"/>
</dbReference>
<dbReference type="SUPFAM" id="SSF81321">
    <property type="entry name" value="Family A G protein-coupled receptor-like"/>
    <property type="match status" value="1"/>
</dbReference>
<dbReference type="InterPro" id="IPR017452">
    <property type="entry name" value="GPCR_Rhodpsn_7TM"/>
</dbReference>
<evidence type="ECO:0000256" key="1">
    <source>
        <dbReference type="ARBA" id="ARBA00004651"/>
    </source>
</evidence>